<dbReference type="FunFam" id="1.25.40.10:FF:000227">
    <property type="entry name" value="Pentatricopeptide repeat-containing protein At3g13880"/>
    <property type="match status" value="1"/>
</dbReference>
<dbReference type="Pfam" id="PF01535">
    <property type="entry name" value="PPR"/>
    <property type="match status" value="6"/>
</dbReference>
<reference evidence="3" key="1">
    <citation type="submission" date="2021-08" db="EMBL/GenBank/DDBJ databases">
        <title>WGS assembly of Ceratopteris richardii.</title>
        <authorList>
            <person name="Marchant D.B."/>
            <person name="Chen G."/>
            <person name="Jenkins J."/>
            <person name="Shu S."/>
            <person name="Leebens-Mack J."/>
            <person name="Grimwood J."/>
            <person name="Schmutz J."/>
            <person name="Soltis P."/>
            <person name="Soltis D."/>
            <person name="Chen Z.-H."/>
        </authorList>
    </citation>
    <scope>NUCLEOTIDE SEQUENCE</scope>
    <source>
        <strain evidence="3">Whitten #5841</strain>
        <tissue evidence="3">Leaf</tissue>
    </source>
</reference>
<name>A0A8T2SBI4_CERRI</name>
<comment type="caution">
    <text evidence="3">The sequence shown here is derived from an EMBL/GenBank/DDBJ whole genome shotgun (WGS) entry which is preliminary data.</text>
</comment>
<dbReference type="InterPro" id="IPR046960">
    <property type="entry name" value="PPR_At4g14850-like_plant"/>
</dbReference>
<dbReference type="InterPro" id="IPR011990">
    <property type="entry name" value="TPR-like_helical_dom_sf"/>
</dbReference>
<dbReference type="OMA" id="CETHTEV"/>
<evidence type="ECO:0000313" key="3">
    <source>
        <dbReference type="EMBL" id="KAH7315541.1"/>
    </source>
</evidence>
<dbReference type="FunFam" id="1.25.40.10:FF:000344">
    <property type="entry name" value="Pentatricopeptide repeat-containing protein"/>
    <property type="match status" value="1"/>
</dbReference>
<dbReference type="AlphaFoldDB" id="A0A8T2SBI4"/>
<protein>
    <recommendedName>
        <fullName evidence="5">Pentatricopeptide repeat-containing protein</fullName>
    </recommendedName>
</protein>
<dbReference type="GO" id="GO:0009451">
    <property type="term" value="P:RNA modification"/>
    <property type="evidence" value="ECO:0007669"/>
    <property type="project" value="InterPro"/>
</dbReference>
<dbReference type="Gene3D" id="1.25.40.10">
    <property type="entry name" value="Tetratricopeptide repeat domain"/>
    <property type="match status" value="8"/>
</dbReference>
<dbReference type="EMBL" id="CM035426">
    <property type="protein sequence ID" value="KAH7315541.1"/>
    <property type="molecule type" value="Genomic_DNA"/>
</dbReference>
<dbReference type="NCBIfam" id="TIGR00756">
    <property type="entry name" value="PPR"/>
    <property type="match status" value="9"/>
</dbReference>
<dbReference type="FunFam" id="1.25.40.10:FF:000031">
    <property type="entry name" value="Pentatricopeptide repeat-containing protein mitochondrial"/>
    <property type="match status" value="2"/>
</dbReference>
<feature type="repeat" description="PPR" evidence="2">
    <location>
        <begin position="588"/>
        <end position="622"/>
    </location>
</feature>
<feature type="repeat" description="PPR" evidence="2">
    <location>
        <begin position="929"/>
        <end position="963"/>
    </location>
</feature>
<accession>A0A8T2SBI4</accession>
<sequence length="1071" mass="118376">MMEGEAIFPNAVTYVCIIRACGNIVSLGKGCETHTEVSRKGFLKENVLVGSALVDMYAKCGLLNRAKEVLDNLPIRNVCSWTPLILGYADHGYCEKAFECYEHIQSEGGLSPNAVTYVCALKACGSLRATDKGEHIHHEVNQQGLLRSNVKLGTALVGMYAKCGAFTKARQVLNELAIRDTISWNALISGYAEHNEGNEALVCFDQMQDEGLVPDSVTYASVIKACGSIGALQKGQKIYDGISKKSPSQNDIFISNSLIEMYARGNNLKKALEVLESLPVRNALSWNVLIAGYVEHGKDEQAWECFEQMHCEDILPTPATFHLILKVCGRMEASDRGKRVHDEIVKQGLLRNNHKLCTAVVSMYAKCGAFVKAQEIFNELPVLDVFSWNALIGGYIDHQKSEQALKCYEQMQQQGLSPDVVTFNCILRACGDLQTIDKGEMLHSEISKRRLLENNLMLGTALVDMYAKCGALAKAHQLLEELPIRDVVIWNSLIAGYADAGDGIKALDCYEQMLEEGIVPDAGTFPCILKVCGTMRAAEKGEQIHCKIAELGLLGNDVVMGSALVYMYAMCDDLGKAQRTLMELLERDVVCWNALIVGCVEHGKCDQALTFFEQMQDEGIPPDAVSYSCVLKACGILGATIRGQAIHDEIARRGLLGNDIVLGNVLVDMYAKCGVLEKARKILDELPRRNLISWNTLITGYVEHGKSEQALCCLDKMQFEGLSPDIVTYTSLLKACGDMRSITKGEKIHNEIAKVSSFQCNIVVGTALIDMYAKCGAFSKAQKVFEELSIRNAISYNALITGYVEHDEAEEALKCFEKMQLDGISPDAVTYACILEGCGDIIAVGMGEKLYEQISEQGLLAKNIRLGTSLLHMYVKCGSFVKAWQVLNELPSQDVVCWNALIDGFNKHGECLQALQCYEQMQQHGLSPNAFTFSSVLSACSRLNLVMQAEQHFADMSKYGIPPEMEHLTCMVDVFGRAGLLDKAVQIIQRMSSSSFDNGTLYALLNNCLKWGDIKTARWALEHTAAEEKVEVAFYNVMKDIYRSAEMQKDADNIEAMKILQEHKISHAFDW</sequence>
<dbReference type="GO" id="GO:0003723">
    <property type="term" value="F:RNA binding"/>
    <property type="evidence" value="ECO:0007669"/>
    <property type="project" value="InterPro"/>
</dbReference>
<evidence type="ECO:0008006" key="5">
    <source>
        <dbReference type="Google" id="ProtNLM"/>
    </source>
</evidence>
<feature type="repeat" description="PPR" evidence="2">
    <location>
        <begin position="180"/>
        <end position="214"/>
    </location>
</feature>
<dbReference type="FunFam" id="1.25.40.10:FF:000158">
    <property type="entry name" value="pentatricopeptide repeat-containing protein At2g33680"/>
    <property type="match status" value="1"/>
</dbReference>
<dbReference type="SUPFAM" id="SSF81901">
    <property type="entry name" value="HCP-like"/>
    <property type="match status" value="2"/>
</dbReference>
<feature type="repeat" description="PPR" evidence="2">
    <location>
        <begin position="282"/>
        <end position="316"/>
    </location>
</feature>
<feature type="repeat" description="PPR" evidence="2">
    <location>
        <begin position="690"/>
        <end position="724"/>
    </location>
</feature>
<feature type="repeat" description="PPR" evidence="2">
    <location>
        <begin position="792"/>
        <end position="826"/>
    </location>
</feature>
<keyword evidence="1" id="KW-0677">Repeat</keyword>
<dbReference type="PANTHER" id="PTHR24015">
    <property type="entry name" value="OS07G0578800 PROTEIN-RELATED"/>
    <property type="match status" value="1"/>
</dbReference>
<dbReference type="GO" id="GO:0048731">
    <property type="term" value="P:system development"/>
    <property type="evidence" value="ECO:0007669"/>
    <property type="project" value="UniProtKB-ARBA"/>
</dbReference>
<proteinExistence type="predicted"/>
<evidence type="ECO:0000313" key="4">
    <source>
        <dbReference type="Proteomes" id="UP000825935"/>
    </source>
</evidence>
<evidence type="ECO:0000256" key="2">
    <source>
        <dbReference type="PROSITE-ProRule" id="PRU00708"/>
    </source>
</evidence>
<feature type="repeat" description="PPR" evidence="2">
    <location>
        <begin position="894"/>
        <end position="928"/>
    </location>
</feature>
<dbReference type="InterPro" id="IPR002885">
    <property type="entry name" value="PPR_rpt"/>
</dbReference>
<evidence type="ECO:0000256" key="1">
    <source>
        <dbReference type="ARBA" id="ARBA00022737"/>
    </source>
</evidence>
<dbReference type="PROSITE" id="PS51375">
    <property type="entry name" value="PPR"/>
    <property type="match status" value="9"/>
</dbReference>
<organism evidence="3 4">
    <name type="scientific">Ceratopteris richardii</name>
    <name type="common">Triangle waterfern</name>
    <dbReference type="NCBI Taxonomy" id="49495"/>
    <lineage>
        <taxon>Eukaryota</taxon>
        <taxon>Viridiplantae</taxon>
        <taxon>Streptophyta</taxon>
        <taxon>Embryophyta</taxon>
        <taxon>Tracheophyta</taxon>
        <taxon>Polypodiopsida</taxon>
        <taxon>Polypodiidae</taxon>
        <taxon>Polypodiales</taxon>
        <taxon>Pteridineae</taxon>
        <taxon>Pteridaceae</taxon>
        <taxon>Parkerioideae</taxon>
        <taxon>Ceratopteris</taxon>
    </lineage>
</organism>
<feature type="repeat" description="PPR" evidence="2">
    <location>
        <begin position="384"/>
        <end position="418"/>
    </location>
</feature>
<keyword evidence="4" id="KW-1185">Reference proteome</keyword>
<dbReference type="Pfam" id="PF13041">
    <property type="entry name" value="PPR_2"/>
    <property type="match status" value="8"/>
</dbReference>
<dbReference type="OrthoDB" id="185373at2759"/>
<dbReference type="Proteomes" id="UP000825935">
    <property type="component" value="Chromosome 21"/>
</dbReference>
<feature type="repeat" description="PPR" evidence="2">
    <location>
        <begin position="486"/>
        <end position="520"/>
    </location>
</feature>
<dbReference type="FunFam" id="1.25.40.10:FF:000285">
    <property type="entry name" value="Pentatricopeptide repeat-containing protein, chloroplastic"/>
    <property type="match status" value="3"/>
</dbReference>
<gene>
    <name evidence="3" type="ORF">KP509_21G054200</name>
</gene>